<dbReference type="InterPro" id="IPR027417">
    <property type="entry name" value="P-loop_NTPase"/>
</dbReference>
<protein>
    <submittedName>
        <fullName evidence="11">ATP-dependent helicase/DNAse subunit B</fullName>
    </submittedName>
</protein>
<dbReference type="GO" id="GO:0006281">
    <property type="term" value="P:DNA repair"/>
    <property type="evidence" value="ECO:0007669"/>
    <property type="project" value="UniProtKB-KW"/>
</dbReference>
<dbReference type="Gene3D" id="3.40.50.300">
    <property type="entry name" value="P-loop containing nucleotide triphosphate hydrolases"/>
    <property type="match status" value="2"/>
</dbReference>
<keyword evidence="6" id="KW-0269">Exonuclease</keyword>
<keyword evidence="9" id="KW-0234">DNA repair</keyword>
<name>A0A1M5REB1_9FIRM</name>
<keyword evidence="3" id="KW-0227">DNA damage</keyword>
<dbReference type="GO" id="GO:0005524">
    <property type="term" value="F:ATP binding"/>
    <property type="evidence" value="ECO:0007669"/>
    <property type="project" value="UniProtKB-KW"/>
</dbReference>
<dbReference type="RefSeq" id="WP_073093357.1">
    <property type="nucleotide sequence ID" value="NZ_FQWY01000047.1"/>
</dbReference>
<gene>
    <name evidence="11" type="ORF">SAMN02745221_02009</name>
</gene>
<evidence type="ECO:0000256" key="4">
    <source>
        <dbReference type="ARBA" id="ARBA00022801"/>
    </source>
</evidence>
<evidence type="ECO:0000256" key="8">
    <source>
        <dbReference type="ARBA" id="ARBA00023125"/>
    </source>
</evidence>
<sequence>MQEALEKVREYIKNREWDRYLVILPTSELRDYFISELLADEIAGMLYPGIYTFDSFVQEVLHRENVKMPLIGGIERHELMRKICPAKTYGVVEDILSAIAEIKKTGLSPEKWQALKEDEELCGLNLFFVLYERYNDELKKRGLNDSEDRYYKVLELLTGGQVSLLDNLEYFYASWFFDPTGIEEKVLKKVGEKVPAKSLFIERIEEKDFKLDDGAGCIFPGGERAKAFPDVTVFSARDREEEVRGAVKLIKEHLAGGGRIEDIVLVCRHPDSYAPVLRRIFDKAGLPLTREVKKPLLSNLLINDILKLFKMRASQGEEGLLSHPADLNPASSRPDDRTDDISLLLQEISPLLAMGDTCYLPEKLGLIPQSGTYGEIAEGLKTFLKELPLVDNILNLPEELDLKERFSLAGRDLRALDKLEEILEQMAKAGEEEEKTSLSFFISRLETYLGGITYTFAPADFKGIKVLDPSDIRGLSFPVVIMLGLNEGVFPIKPESNWVIPDKERQILKAKYGLYLPAARDIYEREKVLFKAALNAAREKLYLLYSLYDEEGEEMLPSLFLNYIRKLYPGGVKEEQVIPWLSYAEDLSLVSPFYPGETAEYLRERGLPEEIVDAVSRGKVFAPCDHFTSDGALKAINSKYQDFTFAVTSLDSYIKCPLQYFFASELALKEKEEAKDAISPLSRGTLLHKILCSFFTWWKGEGYRQLKESEVETWIYNELEKEAIPSPLHPVLWEMEKEKLHEQLVDFILNEMERGELRPEYMEWSFRLELAGKEKGVMKISGAIDRIDSLEEEGKKVYAVYDYKNSTGSLPGKGDIFAYLASLQLPLYIMAVNEKLGGEVKGAGYIGLKEGKVDKFFPCEGWKGRILNSSNKKGELSAADWEDWLSRARDMAFALKDNLQKGYFPPQPHSAWENVCEYCAFASICFYR</sequence>
<dbReference type="GO" id="GO:0003677">
    <property type="term" value="F:DNA binding"/>
    <property type="evidence" value="ECO:0007669"/>
    <property type="project" value="UniProtKB-KW"/>
</dbReference>
<evidence type="ECO:0000256" key="1">
    <source>
        <dbReference type="ARBA" id="ARBA00022722"/>
    </source>
</evidence>
<keyword evidence="5 11" id="KW-0347">Helicase</keyword>
<dbReference type="Pfam" id="PF12705">
    <property type="entry name" value="PDDEXK_1"/>
    <property type="match status" value="1"/>
</dbReference>
<reference evidence="12" key="1">
    <citation type="submission" date="2016-11" db="EMBL/GenBank/DDBJ databases">
        <authorList>
            <person name="Varghese N."/>
            <person name="Submissions S."/>
        </authorList>
    </citation>
    <scope>NUCLEOTIDE SEQUENCE [LARGE SCALE GENOMIC DNA]</scope>
    <source>
        <strain evidence="12">DSM 11003</strain>
    </source>
</reference>
<dbReference type="GO" id="GO:0004386">
    <property type="term" value="F:helicase activity"/>
    <property type="evidence" value="ECO:0007669"/>
    <property type="project" value="UniProtKB-KW"/>
</dbReference>
<keyword evidence="8" id="KW-0238">DNA-binding</keyword>
<dbReference type="PANTHER" id="PTHR30591">
    <property type="entry name" value="RECBCD ENZYME SUBUNIT RECC"/>
    <property type="match status" value="1"/>
</dbReference>
<dbReference type="OrthoDB" id="9758506at2"/>
<keyword evidence="4" id="KW-0378">Hydrolase</keyword>
<dbReference type="SUPFAM" id="SSF52540">
    <property type="entry name" value="P-loop containing nucleoside triphosphate hydrolases"/>
    <property type="match status" value="1"/>
</dbReference>
<dbReference type="AlphaFoldDB" id="A0A1M5REB1"/>
<evidence type="ECO:0000259" key="10">
    <source>
        <dbReference type="Pfam" id="PF12705"/>
    </source>
</evidence>
<dbReference type="InterPro" id="IPR038726">
    <property type="entry name" value="PDDEXK_AddAB-type"/>
</dbReference>
<keyword evidence="2" id="KW-0547">Nucleotide-binding</keyword>
<organism evidence="11 12">
    <name type="scientific">Thermosyntropha lipolytica DSM 11003</name>
    <dbReference type="NCBI Taxonomy" id="1123382"/>
    <lineage>
        <taxon>Bacteria</taxon>
        <taxon>Bacillati</taxon>
        <taxon>Bacillota</taxon>
        <taxon>Clostridia</taxon>
        <taxon>Eubacteriales</taxon>
        <taxon>Syntrophomonadaceae</taxon>
        <taxon>Thermosyntropha</taxon>
    </lineage>
</organism>
<evidence type="ECO:0000256" key="6">
    <source>
        <dbReference type="ARBA" id="ARBA00022839"/>
    </source>
</evidence>
<dbReference type="Proteomes" id="UP000242329">
    <property type="component" value="Unassembled WGS sequence"/>
</dbReference>
<feature type="domain" description="PD-(D/E)XK endonuclease-like" evidence="10">
    <location>
        <begin position="645"/>
        <end position="925"/>
    </location>
</feature>
<dbReference type="Gene3D" id="3.90.320.10">
    <property type="match status" value="1"/>
</dbReference>
<dbReference type="GO" id="GO:0004527">
    <property type="term" value="F:exonuclease activity"/>
    <property type="evidence" value="ECO:0007669"/>
    <property type="project" value="UniProtKB-KW"/>
</dbReference>
<keyword evidence="12" id="KW-1185">Reference proteome</keyword>
<evidence type="ECO:0000313" key="11">
    <source>
        <dbReference type="EMBL" id="SHH24416.1"/>
    </source>
</evidence>
<evidence type="ECO:0000256" key="3">
    <source>
        <dbReference type="ARBA" id="ARBA00022763"/>
    </source>
</evidence>
<evidence type="ECO:0000313" key="12">
    <source>
        <dbReference type="Proteomes" id="UP000242329"/>
    </source>
</evidence>
<dbReference type="InterPro" id="IPR011604">
    <property type="entry name" value="PDDEXK-like_dom_sf"/>
</dbReference>
<evidence type="ECO:0000256" key="9">
    <source>
        <dbReference type="ARBA" id="ARBA00023204"/>
    </source>
</evidence>
<keyword evidence="7" id="KW-0067">ATP-binding</keyword>
<dbReference type="EMBL" id="FQWY01000047">
    <property type="protein sequence ID" value="SHH24416.1"/>
    <property type="molecule type" value="Genomic_DNA"/>
</dbReference>
<dbReference type="STRING" id="1123382.SAMN02745221_02009"/>
<keyword evidence="1" id="KW-0540">Nuclease</keyword>
<evidence type="ECO:0000256" key="7">
    <source>
        <dbReference type="ARBA" id="ARBA00022840"/>
    </source>
</evidence>
<accession>A0A1M5REB1</accession>
<proteinExistence type="predicted"/>
<evidence type="ECO:0000256" key="5">
    <source>
        <dbReference type="ARBA" id="ARBA00022806"/>
    </source>
</evidence>
<evidence type="ECO:0000256" key="2">
    <source>
        <dbReference type="ARBA" id="ARBA00022741"/>
    </source>
</evidence>
<dbReference type="GO" id="GO:0006310">
    <property type="term" value="P:DNA recombination"/>
    <property type="evidence" value="ECO:0007669"/>
    <property type="project" value="TreeGrafter"/>
</dbReference>
<dbReference type="PANTHER" id="PTHR30591:SF1">
    <property type="entry name" value="RECBCD ENZYME SUBUNIT RECC"/>
    <property type="match status" value="1"/>
</dbReference>